<evidence type="ECO:0000259" key="13">
    <source>
        <dbReference type="PROSITE" id="PS50011"/>
    </source>
</evidence>
<dbReference type="InterPro" id="IPR000719">
    <property type="entry name" value="Prot_kinase_dom"/>
</dbReference>
<feature type="region of interest" description="Disordered" evidence="12">
    <location>
        <begin position="371"/>
        <end position="400"/>
    </location>
</feature>
<reference evidence="15" key="2">
    <citation type="submission" date="2020-10" db="UniProtKB">
        <authorList>
            <consortium name="WormBaseParasite"/>
        </authorList>
    </citation>
    <scope>IDENTIFICATION</scope>
</reference>
<keyword evidence="7" id="KW-0652">Protein synthesis inhibitor</keyword>
<protein>
    <recommendedName>
        <fullName evidence="1">non-specific serine/threonine protein kinase</fullName>
        <ecNumber evidence="1">2.7.11.1</ecNumber>
    </recommendedName>
</protein>
<organism evidence="14 15">
    <name type="scientific">Panagrellus redivivus</name>
    <name type="common">Microworm</name>
    <dbReference type="NCBI Taxonomy" id="6233"/>
    <lineage>
        <taxon>Eukaryota</taxon>
        <taxon>Metazoa</taxon>
        <taxon>Ecdysozoa</taxon>
        <taxon>Nematoda</taxon>
        <taxon>Chromadorea</taxon>
        <taxon>Rhabditida</taxon>
        <taxon>Tylenchina</taxon>
        <taxon>Panagrolaimomorpha</taxon>
        <taxon>Panagrolaimoidea</taxon>
        <taxon>Panagrolaimidae</taxon>
        <taxon>Panagrellus</taxon>
    </lineage>
</organism>
<name>A0A7E4UUP6_PANRE</name>
<accession>A0A7E4UUP6</accession>
<evidence type="ECO:0000256" key="9">
    <source>
        <dbReference type="ARBA" id="ARBA00048659"/>
    </source>
</evidence>
<dbReference type="PANTHER" id="PTHR11042">
    <property type="entry name" value="EUKARYOTIC TRANSLATION INITIATION FACTOR 2-ALPHA KINASE EIF2-ALPHA KINASE -RELATED"/>
    <property type="match status" value="1"/>
</dbReference>
<evidence type="ECO:0000256" key="8">
    <source>
        <dbReference type="ARBA" id="ARBA00037982"/>
    </source>
</evidence>
<evidence type="ECO:0000256" key="7">
    <source>
        <dbReference type="ARBA" id="ARBA00023193"/>
    </source>
</evidence>
<dbReference type="Proteomes" id="UP000492821">
    <property type="component" value="Unassembled WGS sequence"/>
</dbReference>
<evidence type="ECO:0000313" key="14">
    <source>
        <dbReference type="Proteomes" id="UP000492821"/>
    </source>
</evidence>
<dbReference type="Gene3D" id="1.10.510.10">
    <property type="entry name" value="Transferase(Phosphotransferase) domain 1"/>
    <property type="match status" value="1"/>
</dbReference>
<evidence type="ECO:0000256" key="1">
    <source>
        <dbReference type="ARBA" id="ARBA00012513"/>
    </source>
</evidence>
<comment type="similarity">
    <text evidence="8">Belongs to the protein kinase superfamily. Ser/Thr protein kinase family. GCN2 subfamily.</text>
</comment>
<dbReference type="GO" id="GO:0004694">
    <property type="term" value="F:eukaryotic translation initiation factor 2alpha kinase activity"/>
    <property type="evidence" value="ECO:0007669"/>
    <property type="project" value="TreeGrafter"/>
</dbReference>
<feature type="compositionally biased region" description="Acidic residues" evidence="12">
    <location>
        <begin position="371"/>
        <end position="380"/>
    </location>
</feature>
<dbReference type="GO" id="GO:0005634">
    <property type="term" value="C:nucleus"/>
    <property type="evidence" value="ECO:0007669"/>
    <property type="project" value="TreeGrafter"/>
</dbReference>
<feature type="region of interest" description="Disordered" evidence="12">
    <location>
        <begin position="1"/>
        <end position="42"/>
    </location>
</feature>
<feature type="domain" description="Protein kinase" evidence="13">
    <location>
        <begin position="205"/>
        <end position="641"/>
    </location>
</feature>
<dbReference type="PROSITE" id="PS00108">
    <property type="entry name" value="PROTEIN_KINASE_ST"/>
    <property type="match status" value="1"/>
</dbReference>
<dbReference type="GO" id="GO:0017148">
    <property type="term" value="P:negative regulation of translation"/>
    <property type="evidence" value="ECO:0007669"/>
    <property type="project" value="UniProtKB-KW"/>
</dbReference>
<keyword evidence="11" id="KW-0175">Coiled coil</keyword>
<evidence type="ECO:0000256" key="12">
    <source>
        <dbReference type="SAM" id="MobiDB-lite"/>
    </source>
</evidence>
<dbReference type="SMART" id="SM00220">
    <property type="entry name" value="S_TKc"/>
    <property type="match status" value="1"/>
</dbReference>
<evidence type="ECO:0000256" key="4">
    <source>
        <dbReference type="ARBA" id="ARBA00022741"/>
    </source>
</evidence>
<comment type="catalytic activity">
    <reaction evidence="10">
        <text>L-seryl-[protein] + ATP = O-phospho-L-seryl-[protein] + ADP + H(+)</text>
        <dbReference type="Rhea" id="RHEA:17989"/>
        <dbReference type="Rhea" id="RHEA-COMP:9863"/>
        <dbReference type="Rhea" id="RHEA-COMP:11604"/>
        <dbReference type="ChEBI" id="CHEBI:15378"/>
        <dbReference type="ChEBI" id="CHEBI:29999"/>
        <dbReference type="ChEBI" id="CHEBI:30616"/>
        <dbReference type="ChEBI" id="CHEBI:83421"/>
        <dbReference type="ChEBI" id="CHEBI:456216"/>
        <dbReference type="EC" id="2.7.11.1"/>
    </reaction>
    <physiologicalReaction direction="left-to-right" evidence="10">
        <dbReference type="Rhea" id="RHEA:17990"/>
    </physiologicalReaction>
</comment>
<evidence type="ECO:0000256" key="11">
    <source>
        <dbReference type="SAM" id="Coils"/>
    </source>
</evidence>
<evidence type="ECO:0000313" key="15">
    <source>
        <dbReference type="WBParaSite" id="Pan_g12770.t1"/>
    </source>
</evidence>
<keyword evidence="14" id="KW-1185">Reference proteome</keyword>
<reference evidence="14" key="1">
    <citation type="journal article" date="2013" name="Genetics">
        <title>The draft genome and transcriptome of Panagrellus redivivus are shaped by the harsh demands of a free-living lifestyle.</title>
        <authorList>
            <person name="Srinivasan J."/>
            <person name="Dillman A.R."/>
            <person name="Macchietto M.G."/>
            <person name="Heikkinen L."/>
            <person name="Lakso M."/>
            <person name="Fracchia K.M."/>
            <person name="Antoshechkin I."/>
            <person name="Mortazavi A."/>
            <person name="Wong G."/>
            <person name="Sternberg P.W."/>
        </authorList>
    </citation>
    <scope>NUCLEOTIDE SEQUENCE [LARGE SCALE GENOMIC DNA]</scope>
    <source>
        <strain evidence="14">MT8872</strain>
    </source>
</reference>
<dbReference type="InterPro" id="IPR050339">
    <property type="entry name" value="CC_SR_Kinase"/>
</dbReference>
<feature type="compositionally biased region" description="Polar residues" evidence="12">
    <location>
        <begin position="385"/>
        <end position="396"/>
    </location>
</feature>
<evidence type="ECO:0000256" key="5">
    <source>
        <dbReference type="ARBA" id="ARBA00022777"/>
    </source>
</evidence>
<dbReference type="Gene3D" id="3.30.200.20">
    <property type="entry name" value="Phosphorylase Kinase, domain 1"/>
    <property type="match status" value="1"/>
</dbReference>
<dbReference type="InterPro" id="IPR011009">
    <property type="entry name" value="Kinase-like_dom_sf"/>
</dbReference>
<feature type="region of interest" description="Disordered" evidence="12">
    <location>
        <begin position="520"/>
        <end position="542"/>
    </location>
</feature>
<feature type="compositionally biased region" description="Acidic residues" evidence="12">
    <location>
        <begin position="29"/>
        <end position="40"/>
    </location>
</feature>
<feature type="compositionally biased region" description="Polar residues" evidence="12">
    <location>
        <begin position="523"/>
        <end position="539"/>
    </location>
</feature>
<evidence type="ECO:0000256" key="6">
    <source>
        <dbReference type="ARBA" id="ARBA00022840"/>
    </source>
</evidence>
<dbReference type="SUPFAM" id="SSF56112">
    <property type="entry name" value="Protein kinase-like (PK-like)"/>
    <property type="match status" value="1"/>
</dbReference>
<keyword evidence="2" id="KW-0723">Serine/threonine-protein kinase</keyword>
<dbReference type="AlphaFoldDB" id="A0A7E4UUP6"/>
<feature type="coiled-coil region" evidence="11">
    <location>
        <begin position="642"/>
        <end position="676"/>
    </location>
</feature>
<keyword evidence="3" id="KW-0808">Transferase</keyword>
<evidence type="ECO:0000256" key="3">
    <source>
        <dbReference type="ARBA" id="ARBA00022679"/>
    </source>
</evidence>
<keyword evidence="5" id="KW-0418">Kinase</keyword>
<sequence length="689" mass="76053">MSKFFRSPNDFSSSSSSESGGESRKKLDSDDDEVDVESSDSDLAAIASRLKGSLPSGSSSSNNAATPPNALVPLYNGYKSSSSSSTSNTPSPNSVPTSEVMRVLALDLFLANGYENPNDAKRVILELMCLAGHISPRYNTPMFQKVHNFLARKIFPTWASFVKKLPAFIDDRSSVEAQLNVPYGQLSLKMPSNFEKLTSRYEEDFEEVREIATGGFGKVFECKSRVDKQCYAIKRVSLKKADKETCEKMLSECRHHAQFQHPNVVRYHNAWLEFDTCPANSPPGKFKRLSTTSARPFANSDVIFFHEDSLKAPSVSGSSIQFQEMNSSGECASGDADCIVTTPATPKKQLSTNDGVDYDDYEYDSDNEVEFDYDDFDGEDGGSGNSIDTTGSLDSSSARRKGKQIANLPIIENPVPQLMDLLSQPDATVILQCPVLYIQMELCQDSLDEYLKNTPSINVNFNEKVVDGLLSAVEFLHKKEVIHRDIKPANVFIKSLDDHHQILLGDFGLARNTQEMEILKESSAASTETPANSSETDTPAASDMTKGLGTVLYAAPEQLTSNNYTLSVDIYSAGMVIYEIYHKFGTNCERGKVLQELRSKSAPSSDFEKQWPKLAPIIHSMVARSADRRPSANELLTKFKVSRAQDSEVDVLRAENARLKEKIAEYEVKVAQLEKQLLANAGGDSEDSH</sequence>
<dbReference type="EC" id="2.7.11.1" evidence="1"/>
<dbReference type="WBParaSite" id="Pan_g12770.t1">
    <property type="protein sequence ID" value="Pan_g12770.t1"/>
    <property type="gene ID" value="Pan_g12770"/>
</dbReference>
<evidence type="ECO:0000256" key="2">
    <source>
        <dbReference type="ARBA" id="ARBA00022527"/>
    </source>
</evidence>
<dbReference type="GO" id="GO:0005524">
    <property type="term" value="F:ATP binding"/>
    <property type="evidence" value="ECO:0007669"/>
    <property type="project" value="UniProtKB-KW"/>
</dbReference>
<dbReference type="PROSITE" id="PS50011">
    <property type="entry name" value="PROTEIN_KINASE_DOM"/>
    <property type="match status" value="1"/>
</dbReference>
<comment type="catalytic activity">
    <reaction evidence="9">
        <text>L-threonyl-[protein] + ATP = O-phospho-L-threonyl-[protein] + ADP + H(+)</text>
        <dbReference type="Rhea" id="RHEA:46608"/>
        <dbReference type="Rhea" id="RHEA-COMP:11060"/>
        <dbReference type="Rhea" id="RHEA-COMP:11605"/>
        <dbReference type="ChEBI" id="CHEBI:15378"/>
        <dbReference type="ChEBI" id="CHEBI:30013"/>
        <dbReference type="ChEBI" id="CHEBI:30616"/>
        <dbReference type="ChEBI" id="CHEBI:61977"/>
        <dbReference type="ChEBI" id="CHEBI:456216"/>
        <dbReference type="EC" id="2.7.11.1"/>
    </reaction>
    <physiologicalReaction direction="left-to-right" evidence="9">
        <dbReference type="Rhea" id="RHEA:46609"/>
    </physiologicalReaction>
</comment>
<dbReference type="GO" id="GO:0005737">
    <property type="term" value="C:cytoplasm"/>
    <property type="evidence" value="ECO:0007669"/>
    <property type="project" value="TreeGrafter"/>
</dbReference>
<keyword evidence="4" id="KW-0547">Nucleotide-binding</keyword>
<dbReference type="InterPro" id="IPR008271">
    <property type="entry name" value="Ser/Thr_kinase_AS"/>
</dbReference>
<keyword evidence="6" id="KW-0067">ATP-binding</keyword>
<dbReference type="Pfam" id="PF00069">
    <property type="entry name" value="Pkinase"/>
    <property type="match status" value="2"/>
</dbReference>
<proteinExistence type="inferred from homology"/>
<evidence type="ECO:0000256" key="10">
    <source>
        <dbReference type="ARBA" id="ARBA00048977"/>
    </source>
</evidence>
<dbReference type="PANTHER" id="PTHR11042:SF160">
    <property type="entry name" value="EUKARYOTIC TRANSLATION INITIATION FACTOR 2-ALPHA KINASE 1"/>
    <property type="match status" value="1"/>
</dbReference>